<keyword evidence="5" id="KW-0067">ATP-binding</keyword>
<dbReference type="PANTHER" id="PTHR36766">
    <property type="entry name" value="PLANT BROAD-SPECTRUM MILDEW RESISTANCE PROTEIN RPW8"/>
    <property type="match status" value="1"/>
</dbReference>
<dbReference type="FunFam" id="1.10.10.10:FF:000322">
    <property type="entry name" value="Probable disease resistance protein At1g63360"/>
    <property type="match status" value="1"/>
</dbReference>
<gene>
    <name evidence="10" type="ORF">AQUCO_08300039v1</name>
</gene>
<dbReference type="Gene3D" id="1.20.5.4130">
    <property type="match status" value="1"/>
</dbReference>
<dbReference type="InterPro" id="IPR055414">
    <property type="entry name" value="LRR_R13L4/SHOC2-like"/>
</dbReference>
<dbReference type="Pfam" id="PF00931">
    <property type="entry name" value="NB-ARC"/>
    <property type="match status" value="1"/>
</dbReference>
<dbReference type="STRING" id="218851.A0A2G5C705"/>
<dbReference type="InterPro" id="IPR002182">
    <property type="entry name" value="NB-ARC"/>
</dbReference>
<organism evidence="10 11">
    <name type="scientific">Aquilegia coerulea</name>
    <name type="common">Rocky mountain columbine</name>
    <dbReference type="NCBI Taxonomy" id="218851"/>
    <lineage>
        <taxon>Eukaryota</taxon>
        <taxon>Viridiplantae</taxon>
        <taxon>Streptophyta</taxon>
        <taxon>Embryophyta</taxon>
        <taxon>Tracheophyta</taxon>
        <taxon>Spermatophyta</taxon>
        <taxon>Magnoliopsida</taxon>
        <taxon>Ranunculales</taxon>
        <taxon>Ranunculaceae</taxon>
        <taxon>Thalictroideae</taxon>
        <taxon>Aquilegia</taxon>
    </lineage>
</organism>
<dbReference type="OrthoDB" id="765493at2759"/>
<dbReference type="InterPro" id="IPR027417">
    <property type="entry name" value="P-loop_NTPase"/>
</dbReference>
<dbReference type="GO" id="GO:0006952">
    <property type="term" value="P:defense response"/>
    <property type="evidence" value="ECO:0007669"/>
    <property type="project" value="UniProtKB-KW"/>
</dbReference>
<evidence type="ECO:0000313" key="11">
    <source>
        <dbReference type="Proteomes" id="UP000230069"/>
    </source>
</evidence>
<keyword evidence="4" id="KW-0611">Plant defense</keyword>
<dbReference type="InterPro" id="IPR042197">
    <property type="entry name" value="Apaf_helical"/>
</dbReference>
<feature type="domain" description="Disease resistance R13L4/SHOC-2-like LRR" evidence="9">
    <location>
        <begin position="848"/>
        <end position="1019"/>
    </location>
</feature>
<dbReference type="Gene3D" id="3.80.10.10">
    <property type="entry name" value="Ribonuclease Inhibitor"/>
    <property type="match status" value="6"/>
</dbReference>
<dbReference type="Pfam" id="PF23559">
    <property type="entry name" value="WHD_DRP"/>
    <property type="match status" value="1"/>
</dbReference>
<dbReference type="Pfam" id="PF23598">
    <property type="entry name" value="LRR_14"/>
    <property type="match status" value="2"/>
</dbReference>
<dbReference type="InParanoid" id="A0A2G5C705"/>
<evidence type="ECO:0000256" key="5">
    <source>
        <dbReference type="ARBA" id="ARBA00022840"/>
    </source>
</evidence>
<evidence type="ECO:0000313" key="10">
    <source>
        <dbReference type="EMBL" id="PIA27069.1"/>
    </source>
</evidence>
<keyword evidence="11" id="KW-1185">Reference proteome</keyword>
<dbReference type="SUPFAM" id="SSF52047">
    <property type="entry name" value="RNI-like"/>
    <property type="match status" value="1"/>
</dbReference>
<dbReference type="SUPFAM" id="SSF52058">
    <property type="entry name" value="L domain-like"/>
    <property type="match status" value="2"/>
</dbReference>
<proteinExistence type="predicted"/>
<dbReference type="GO" id="GO:0005524">
    <property type="term" value="F:ATP binding"/>
    <property type="evidence" value="ECO:0007669"/>
    <property type="project" value="UniProtKB-KW"/>
</dbReference>
<dbReference type="InterPro" id="IPR036388">
    <property type="entry name" value="WH-like_DNA-bd_sf"/>
</dbReference>
<evidence type="ECO:0000259" key="7">
    <source>
        <dbReference type="Pfam" id="PF18052"/>
    </source>
</evidence>
<dbReference type="CDD" id="cd14798">
    <property type="entry name" value="RX-CC_like"/>
    <property type="match status" value="1"/>
</dbReference>
<dbReference type="FunFam" id="3.40.50.300:FF:001091">
    <property type="entry name" value="Probable disease resistance protein At1g61300"/>
    <property type="match status" value="1"/>
</dbReference>
<feature type="domain" description="Disease resistance N-terminal" evidence="7">
    <location>
        <begin position="6"/>
        <end position="89"/>
    </location>
</feature>
<feature type="domain" description="NB-ARC" evidence="6">
    <location>
        <begin position="155"/>
        <end position="329"/>
    </location>
</feature>
<evidence type="ECO:0000259" key="9">
    <source>
        <dbReference type="Pfam" id="PF23598"/>
    </source>
</evidence>
<dbReference type="InterPro" id="IPR058922">
    <property type="entry name" value="WHD_DRP"/>
</dbReference>
<dbReference type="Gene3D" id="1.10.10.10">
    <property type="entry name" value="Winged helix-like DNA-binding domain superfamily/Winged helix DNA-binding domain"/>
    <property type="match status" value="1"/>
</dbReference>
<dbReference type="EMBL" id="KZ305100">
    <property type="protein sequence ID" value="PIA27069.1"/>
    <property type="molecule type" value="Genomic_DNA"/>
</dbReference>
<dbReference type="InterPro" id="IPR032675">
    <property type="entry name" value="LRR_dom_sf"/>
</dbReference>
<sequence>MADALVSIVLEQLASVVKQKVKLVLSVRKDVKDLSLKLGMVKAVLHDAEMKQIKEEAVKLWLEQLKDLLYNADDVLDEWNTRTNLSSSSQIQGADNDDDYGIGTRIKEIRESFDEVNKNKESLMLNNQGPSHEEPHQRLTSSVVDVTEICGRDHDKDVIISKLLSESSHQDLNMNTHVISIVGTGGFGKTTLAKLVLEEPEVKETFDKRMWVCVSEPFNLIEVAKAIIQQAKGDVPTVNGWEALHQHLCDSVKGSRFLLVLDDVWTEDTNDWTPLKLSLNGGARGSRVIVTTRNEKVAQMMNSSYTHNLGKLSDDDSLSLFERIAFSGRQEDLAKLGNIGKEISKKCKGVPLAIKIVASLMRYKKAKKDWNHVLRSEIWDIPQMQKDFLPSLFLSYYPLPSILKQCFMYCAIFPKDTELEKVKLVKLWMAQGFLGSGGDKELEKIGEDYFDDLAMRSFFQNFRRDYEGNITSCMMHDLVHDFAQFFAKKECCILEQGKKLADDSKVRHISNNLPEGVDVDCSTIYKAKNLRTLFSRGSINLIMVFNELRSLRVLDLSWAPLEQLPDEVEQLLHLRYLNLSGTSLLELPKTISRLNNLQTLNLNWCGNLIKLPDGIGELRNLRHLELEETDELSCLPRGIGWLKFLRTLSKFIVGDASNGCDISKLKDLCFLRGRLVINGLGRVADAKTAAEAELKKKRFDVLSLNFDNSEEGGFDYMSGVLENLQPHEDVQELKILGFAGLQFPSWFQNSSMLINLAKLRLENCEKTTELSALGNLESLEELEVKALKSVKHIGLQFYGFGIVAFPKLKKLEISEMSELIEWEFPVSMAIMPCLQELELSRCPMLRALPSLGRLESLQSLKIEEMSSVKHIGLQFYGSGVVAFPKLKKLEISEMSELIEWEFPVSMAIMPCLQELELSRCPMLRALPSLGRLESLQSLKIEEMSSVKHIGLQFYGSGVVAFPKLKKLEISEMSELIEWEFPVSMAIMPCLQELELSRCPMLRALPGLGRLESLKSLKIHELNSIKRLGPEFWGVSADEFGGCSIQERVNGDGGGGSVGELIQEEEKGTSCFGKPVTSFPRLTKLVIGIFMSGWEEWILPPFGQVIIMPCLHELRLADGPKKFELPDLLARLKTLEILSLSYFEECEEGEDMSLPCLRELLLYDCKFPVIPRFLFPHTLKQLCIWECKNLRGMQSCLPPLLESLELNGDVGVLAESLPIEFSHNYLNLRSFKIYWSKHPSLPKGFNHLTAIQYLTFYDCESLDFDLNELKHLTMLQELSISYCSILAKRFQSPSGEDWMIILSHVPNIKIDRQYIKRS</sequence>
<reference evidence="10 11" key="1">
    <citation type="submission" date="2017-09" db="EMBL/GenBank/DDBJ databases">
        <title>WGS assembly of Aquilegia coerulea Goldsmith.</title>
        <authorList>
            <person name="Hodges S."/>
            <person name="Kramer E."/>
            <person name="Nordborg M."/>
            <person name="Tomkins J."/>
            <person name="Borevitz J."/>
            <person name="Derieg N."/>
            <person name="Yan J."/>
            <person name="Mihaltcheva S."/>
            <person name="Hayes R.D."/>
            <person name="Rokhsar D."/>
        </authorList>
    </citation>
    <scope>NUCLEOTIDE SEQUENCE [LARGE SCALE GENOMIC DNA]</scope>
    <source>
        <strain evidence="11">cv. Goldsmith</strain>
    </source>
</reference>
<dbReference type="InterPro" id="IPR038005">
    <property type="entry name" value="RX-like_CC"/>
</dbReference>
<keyword evidence="2" id="KW-0677">Repeat</keyword>
<evidence type="ECO:0000259" key="6">
    <source>
        <dbReference type="Pfam" id="PF00931"/>
    </source>
</evidence>
<evidence type="ECO:0000256" key="1">
    <source>
        <dbReference type="ARBA" id="ARBA00022614"/>
    </source>
</evidence>
<dbReference type="Gene3D" id="1.10.8.430">
    <property type="entry name" value="Helical domain of apoptotic protease-activating factors"/>
    <property type="match status" value="1"/>
</dbReference>
<dbReference type="PRINTS" id="PR00364">
    <property type="entry name" value="DISEASERSIST"/>
</dbReference>
<evidence type="ECO:0000256" key="3">
    <source>
        <dbReference type="ARBA" id="ARBA00022741"/>
    </source>
</evidence>
<evidence type="ECO:0000256" key="4">
    <source>
        <dbReference type="ARBA" id="ARBA00022821"/>
    </source>
</evidence>
<dbReference type="InterPro" id="IPR041118">
    <property type="entry name" value="Rx_N"/>
</dbReference>
<feature type="domain" description="Disease resistance protein winged helix" evidence="8">
    <location>
        <begin position="412"/>
        <end position="483"/>
    </location>
</feature>
<protein>
    <recommendedName>
        <fullName evidence="12">NB-ARC domain-containing protein</fullName>
    </recommendedName>
</protein>
<evidence type="ECO:0000256" key="2">
    <source>
        <dbReference type="ARBA" id="ARBA00022737"/>
    </source>
</evidence>
<evidence type="ECO:0000259" key="8">
    <source>
        <dbReference type="Pfam" id="PF23559"/>
    </source>
</evidence>
<dbReference type="SMART" id="SM00369">
    <property type="entry name" value="LRR_TYP"/>
    <property type="match status" value="4"/>
</dbReference>
<feature type="domain" description="Disease resistance R13L4/SHOC-2-like LRR" evidence="9">
    <location>
        <begin position="535"/>
        <end position="840"/>
    </location>
</feature>
<dbReference type="InterPro" id="IPR003591">
    <property type="entry name" value="Leu-rich_rpt_typical-subtyp"/>
</dbReference>
<keyword evidence="3" id="KW-0547">Nucleotide-binding</keyword>
<dbReference type="SUPFAM" id="SSF52540">
    <property type="entry name" value="P-loop containing nucleoside triphosphate hydrolases"/>
    <property type="match status" value="1"/>
</dbReference>
<dbReference type="PANTHER" id="PTHR36766:SF40">
    <property type="entry name" value="DISEASE RESISTANCE PROTEIN RGA3"/>
    <property type="match status" value="1"/>
</dbReference>
<evidence type="ECO:0008006" key="12">
    <source>
        <dbReference type="Google" id="ProtNLM"/>
    </source>
</evidence>
<dbReference type="GO" id="GO:0051707">
    <property type="term" value="P:response to other organism"/>
    <property type="evidence" value="ECO:0007669"/>
    <property type="project" value="UniProtKB-ARBA"/>
</dbReference>
<dbReference type="Proteomes" id="UP000230069">
    <property type="component" value="Unassembled WGS sequence"/>
</dbReference>
<accession>A0A2G5C705</accession>
<keyword evidence="1" id="KW-0433">Leucine-rich repeat</keyword>
<dbReference type="Gene3D" id="3.40.50.300">
    <property type="entry name" value="P-loop containing nucleotide triphosphate hydrolases"/>
    <property type="match status" value="1"/>
</dbReference>
<name>A0A2G5C705_AQUCA</name>
<dbReference type="Pfam" id="PF18052">
    <property type="entry name" value="Rx_N"/>
    <property type="match status" value="1"/>
</dbReference>
<dbReference type="GO" id="GO:0043531">
    <property type="term" value="F:ADP binding"/>
    <property type="evidence" value="ECO:0007669"/>
    <property type="project" value="InterPro"/>
</dbReference>